<dbReference type="SUPFAM" id="SSF53383">
    <property type="entry name" value="PLP-dependent transferases"/>
    <property type="match status" value="1"/>
</dbReference>
<evidence type="ECO:0008006" key="6">
    <source>
        <dbReference type="Google" id="ProtNLM"/>
    </source>
</evidence>
<evidence type="ECO:0000256" key="3">
    <source>
        <dbReference type="RuleBase" id="RU362118"/>
    </source>
</evidence>
<dbReference type="Gene3D" id="3.40.640.10">
    <property type="entry name" value="Type I PLP-dependent aspartate aminotransferase-like (Major domain)"/>
    <property type="match status" value="1"/>
</dbReference>
<comment type="similarity">
    <text evidence="3">Belongs to the trans-sulfuration enzymes family.</text>
</comment>
<evidence type="ECO:0000256" key="1">
    <source>
        <dbReference type="ARBA" id="ARBA00001933"/>
    </source>
</evidence>
<dbReference type="AlphaFoldDB" id="A0AAN5YIL8"/>
<gene>
    <name evidence="4" type="ORF">CNMCM8927_000883</name>
</gene>
<proteinExistence type="inferred from homology"/>
<dbReference type="Pfam" id="PF01053">
    <property type="entry name" value="Cys_Met_Meta_PP"/>
    <property type="match status" value="1"/>
</dbReference>
<sequence length="295" mass="33147">MLESYGPGYRFYSFGTDHQLDLFEAFLEQLDSESGKIQAVWCECPSNPLLRTANLDRIRALANRYDFPVVVDDTIGSWANVDVFDVADIVITSLTKSFNGYADVLAGSMILNPNSSYYTIFQKAFHASYTNNLFLDDAIRLEQNSRDFLRRAAILNETAEFLVENIRPLVLDAESVVSAVYYPKLCWSKNNYDRRMRPATDDFVPGYGYLFSIEFKSVSSAAAFLDNLDVYKGPSIGANITLALPYVQMVLQKEKQWASTHGLAETIVRISVGLEDKGGLLQKIMIAMQAAEQIM</sequence>
<dbReference type="InterPro" id="IPR000277">
    <property type="entry name" value="Cys/Met-Metab_PyrdxlP-dep_enz"/>
</dbReference>
<reference evidence="4" key="1">
    <citation type="journal article" date="2020" name="bioRxiv">
        <title>Genomic and phenotypic heterogeneity of clinical isolates of the human pathogens Aspergillus fumigatus, Aspergillus lentulus and Aspergillus fumigatiaffinis.</title>
        <authorList>
            <person name="dos Santos R.A.C."/>
            <person name="Steenwyk J.L."/>
            <person name="Rivero-Menendez O."/>
            <person name="Mead M.E."/>
            <person name="Silva L.P."/>
            <person name="Bastos R.W."/>
            <person name="Alastruey-Izquierdo A."/>
            <person name="Goldman G.H."/>
            <person name="Rokas A."/>
        </authorList>
    </citation>
    <scope>NUCLEOTIDE SEQUENCE</scope>
    <source>
        <strain evidence="4">CNM-CM8927</strain>
    </source>
</reference>
<dbReference type="GO" id="GO:0003962">
    <property type="term" value="F:cystathionine gamma-synthase activity"/>
    <property type="evidence" value="ECO:0007669"/>
    <property type="project" value="TreeGrafter"/>
</dbReference>
<dbReference type="EMBL" id="JAAAPU010000121">
    <property type="protein sequence ID" value="KAF4201969.1"/>
    <property type="molecule type" value="Genomic_DNA"/>
</dbReference>
<comment type="caution">
    <text evidence="4">The sequence shown here is derived from an EMBL/GenBank/DDBJ whole genome shotgun (WGS) entry which is preliminary data.</text>
</comment>
<keyword evidence="2 3" id="KW-0663">Pyridoxal phosphate</keyword>
<dbReference type="Proteomes" id="UP000649114">
    <property type="component" value="Unassembled WGS sequence"/>
</dbReference>
<dbReference type="InterPro" id="IPR051750">
    <property type="entry name" value="Trans-sulfuration_enzymes"/>
</dbReference>
<comment type="cofactor">
    <cofactor evidence="1 3">
        <name>pyridoxal 5'-phosphate</name>
        <dbReference type="ChEBI" id="CHEBI:597326"/>
    </cofactor>
</comment>
<organism evidence="4 5">
    <name type="scientific">Aspergillus lentulus</name>
    <dbReference type="NCBI Taxonomy" id="293939"/>
    <lineage>
        <taxon>Eukaryota</taxon>
        <taxon>Fungi</taxon>
        <taxon>Dikarya</taxon>
        <taxon>Ascomycota</taxon>
        <taxon>Pezizomycotina</taxon>
        <taxon>Eurotiomycetes</taxon>
        <taxon>Eurotiomycetidae</taxon>
        <taxon>Eurotiales</taxon>
        <taxon>Aspergillaceae</taxon>
        <taxon>Aspergillus</taxon>
        <taxon>Aspergillus subgen. Fumigati</taxon>
    </lineage>
</organism>
<name>A0AAN5YIL8_ASPLE</name>
<evidence type="ECO:0000313" key="4">
    <source>
        <dbReference type="EMBL" id="KAF4201969.1"/>
    </source>
</evidence>
<protein>
    <recommendedName>
        <fullName evidence="6">Cystathionine gamma-synthase</fullName>
    </recommendedName>
</protein>
<dbReference type="PANTHER" id="PTHR42699">
    <property type="match status" value="1"/>
</dbReference>
<dbReference type="InterPro" id="IPR015422">
    <property type="entry name" value="PyrdxlP-dep_Trfase_small"/>
</dbReference>
<evidence type="ECO:0000256" key="2">
    <source>
        <dbReference type="ARBA" id="ARBA00022898"/>
    </source>
</evidence>
<dbReference type="PANTHER" id="PTHR42699:SF1">
    <property type="entry name" value="CYSTATHIONINE GAMMA-SYNTHASE-RELATED"/>
    <property type="match status" value="1"/>
</dbReference>
<dbReference type="InterPro" id="IPR015421">
    <property type="entry name" value="PyrdxlP-dep_Trfase_major"/>
</dbReference>
<dbReference type="InterPro" id="IPR015424">
    <property type="entry name" value="PyrdxlP-dep_Trfase"/>
</dbReference>
<reference evidence="4" key="2">
    <citation type="submission" date="2020-04" db="EMBL/GenBank/DDBJ databases">
        <authorList>
            <person name="Santos R.A.C."/>
            <person name="Steenwyk J.L."/>
            <person name="Rivero-Menendez O."/>
            <person name="Mead M.E."/>
            <person name="Silva L.P."/>
            <person name="Bastos R.W."/>
            <person name="Alastruey-Izquierdo A."/>
            <person name="Goldman G.H."/>
            <person name="Rokas A."/>
        </authorList>
    </citation>
    <scope>NUCLEOTIDE SEQUENCE</scope>
    <source>
        <strain evidence="4">CNM-CM8927</strain>
    </source>
</reference>
<dbReference type="Gene3D" id="3.90.1150.10">
    <property type="entry name" value="Aspartate Aminotransferase, domain 1"/>
    <property type="match status" value="1"/>
</dbReference>
<evidence type="ECO:0000313" key="5">
    <source>
        <dbReference type="Proteomes" id="UP000649114"/>
    </source>
</evidence>
<accession>A0AAN5YIL8</accession>
<dbReference type="GO" id="GO:0019346">
    <property type="term" value="P:transsulfuration"/>
    <property type="evidence" value="ECO:0007669"/>
    <property type="project" value="InterPro"/>
</dbReference>
<dbReference type="GO" id="GO:0030170">
    <property type="term" value="F:pyridoxal phosphate binding"/>
    <property type="evidence" value="ECO:0007669"/>
    <property type="project" value="InterPro"/>
</dbReference>